<dbReference type="OrthoDB" id="2968323at2759"/>
<dbReference type="InterPro" id="IPR011009">
    <property type="entry name" value="Kinase-like_dom_sf"/>
</dbReference>
<dbReference type="PANTHER" id="PTHR36091">
    <property type="entry name" value="ALTERED INHERITANCE OF MITOCHONDRIA PROTEIN 9, MITOCHONDRIAL"/>
    <property type="match status" value="1"/>
</dbReference>
<dbReference type="EMBL" id="KL198024">
    <property type="protein sequence ID" value="KDQ17263.1"/>
    <property type="molecule type" value="Genomic_DNA"/>
</dbReference>
<organism evidence="2 3">
    <name type="scientific">Botryobasidium botryosum (strain FD-172 SS1)</name>
    <dbReference type="NCBI Taxonomy" id="930990"/>
    <lineage>
        <taxon>Eukaryota</taxon>
        <taxon>Fungi</taxon>
        <taxon>Dikarya</taxon>
        <taxon>Basidiomycota</taxon>
        <taxon>Agaricomycotina</taxon>
        <taxon>Agaricomycetes</taxon>
        <taxon>Cantharellales</taxon>
        <taxon>Botryobasidiaceae</taxon>
        <taxon>Botryobasidium</taxon>
    </lineage>
</organism>
<reference evidence="3" key="1">
    <citation type="journal article" date="2014" name="Proc. Natl. Acad. Sci. U.S.A.">
        <title>Extensive sampling of basidiomycete genomes demonstrates inadequacy of the white-rot/brown-rot paradigm for wood decay fungi.</title>
        <authorList>
            <person name="Riley R."/>
            <person name="Salamov A.A."/>
            <person name="Brown D.W."/>
            <person name="Nagy L.G."/>
            <person name="Floudas D."/>
            <person name="Held B.W."/>
            <person name="Levasseur A."/>
            <person name="Lombard V."/>
            <person name="Morin E."/>
            <person name="Otillar R."/>
            <person name="Lindquist E.A."/>
            <person name="Sun H."/>
            <person name="LaButti K.M."/>
            <person name="Schmutz J."/>
            <person name="Jabbour D."/>
            <person name="Luo H."/>
            <person name="Baker S.E."/>
            <person name="Pisabarro A.G."/>
            <person name="Walton J.D."/>
            <person name="Blanchette R.A."/>
            <person name="Henrissat B."/>
            <person name="Martin F."/>
            <person name="Cullen D."/>
            <person name="Hibbett D.S."/>
            <person name="Grigoriev I.V."/>
        </authorList>
    </citation>
    <scope>NUCLEOTIDE SEQUENCE [LARGE SCALE GENOMIC DNA]</scope>
    <source>
        <strain evidence="3">FD-172 SS1</strain>
    </source>
</reference>
<name>A0A067MNC7_BOTB1</name>
<dbReference type="Proteomes" id="UP000027195">
    <property type="component" value="Unassembled WGS sequence"/>
</dbReference>
<dbReference type="HOGENOM" id="CLU_019189_13_1_1"/>
<feature type="domain" description="Aminoglycoside phosphotransferase" evidence="1">
    <location>
        <begin position="25"/>
        <end position="263"/>
    </location>
</feature>
<proteinExistence type="predicted"/>
<dbReference type="GO" id="GO:0005739">
    <property type="term" value="C:mitochondrion"/>
    <property type="evidence" value="ECO:0007669"/>
    <property type="project" value="TreeGrafter"/>
</dbReference>
<evidence type="ECO:0000313" key="3">
    <source>
        <dbReference type="Proteomes" id="UP000027195"/>
    </source>
</evidence>
<dbReference type="SUPFAM" id="SSF56112">
    <property type="entry name" value="Protein kinase-like (PK-like)"/>
    <property type="match status" value="1"/>
</dbReference>
<sequence>MLMSCTTWRWLNNEKTRGFNRIFCLGLSNGEEVIARMPFRNAGSRHLTTRSEVATMDFLRSRLGALVPKVLAWEASPNNAVGCEYIIMEKCPGDALAVHERISSSSLAHMAEIYAKLAKVTFSQYGSIYYKEDVSPDLQTRPLYSEGFPEDDCAKKFRIGSSVDRIFYRGERSSMNIDHGPWPNINPYIRAVTICEIDWIRQHSNLPQAQLQPGARHKPEQHISLLERWLCLSSAVLPTESQLNAPVLSHPDLHAANLFVRSPTPAAIPGSTECTGVADTAKSKPPSSDITGIIDWQGATVRPLFETVVPQFLEVTPNNLTFVKLPGAFEPPAVLVNADKLSVREQATIKRELALVDVMQQPTTTYFASHSWSDGLPNLERVLINLHAAYGKGIPAHPNYPECPVTFSTEDQKRCDQEFDQIVGIEEKIENALQITLMEKGIDLHPVGAVFAEDFEEAQKEVARFLADLLEDANSHQADVIRRLWPTREGRFVHGAESCVD</sequence>
<dbReference type="InParanoid" id="A0A067MNC7"/>
<dbReference type="InterPro" id="IPR051035">
    <property type="entry name" value="Mito_inheritance_9"/>
</dbReference>
<dbReference type="PANTHER" id="PTHR36091:SF2">
    <property type="entry name" value="AMINOGLYCOSIDE PHOSPHOTRANSFERASE DOMAIN-CONTAINING PROTEIN"/>
    <property type="match status" value="1"/>
</dbReference>
<protein>
    <recommendedName>
        <fullName evidence="1">Aminoglycoside phosphotransferase domain-containing protein</fullName>
    </recommendedName>
</protein>
<gene>
    <name evidence="2" type="ORF">BOTBODRAFT_64281</name>
</gene>
<evidence type="ECO:0000313" key="2">
    <source>
        <dbReference type="EMBL" id="KDQ17263.1"/>
    </source>
</evidence>
<keyword evidence="3" id="KW-1185">Reference proteome</keyword>
<dbReference type="Pfam" id="PF01636">
    <property type="entry name" value="APH"/>
    <property type="match status" value="1"/>
</dbReference>
<dbReference type="AlphaFoldDB" id="A0A067MNC7"/>
<evidence type="ECO:0000259" key="1">
    <source>
        <dbReference type="Pfam" id="PF01636"/>
    </source>
</evidence>
<accession>A0A067MNC7</accession>
<dbReference type="InterPro" id="IPR002575">
    <property type="entry name" value="Aminoglycoside_PTrfase"/>
</dbReference>